<reference evidence="1 2" key="1">
    <citation type="submission" date="2023-07" db="EMBL/GenBank/DDBJ databases">
        <title>Sorghum-associated microbial communities from plants grown in Nebraska, USA.</title>
        <authorList>
            <person name="Schachtman D."/>
        </authorList>
    </citation>
    <scope>NUCLEOTIDE SEQUENCE [LARGE SCALE GENOMIC DNA]</scope>
    <source>
        <strain evidence="1 2">3199</strain>
    </source>
</reference>
<evidence type="ECO:0000313" key="1">
    <source>
        <dbReference type="EMBL" id="MDR6903634.1"/>
    </source>
</evidence>
<comment type="caution">
    <text evidence="1">The sequence shown here is derived from an EMBL/GenBank/DDBJ whole genome shotgun (WGS) entry which is preliminary data.</text>
</comment>
<proteinExistence type="predicted"/>
<sequence length="89" mass="9934">MQTVFRFMPIMTCVALLIATTLSLSIIGPPHFRRPFGMFGHHRTFQVPSYQSAEGESSMNANTAVSRQQHAVAARGEIAPIEILQTREF</sequence>
<protein>
    <submittedName>
        <fullName evidence="1">Phosphotransferase system glucose/maltose/N-acetylglucosamine-specific IIC component</fullName>
    </submittedName>
</protein>
<dbReference type="Proteomes" id="UP001250791">
    <property type="component" value="Unassembled WGS sequence"/>
</dbReference>
<keyword evidence="2" id="KW-1185">Reference proteome</keyword>
<dbReference type="EMBL" id="JAVDUP010000009">
    <property type="protein sequence ID" value="MDR6903634.1"/>
    <property type="molecule type" value="Genomic_DNA"/>
</dbReference>
<evidence type="ECO:0000313" key="2">
    <source>
        <dbReference type="Proteomes" id="UP001250791"/>
    </source>
</evidence>
<gene>
    <name evidence="1" type="ORF">J2W52_005267</name>
</gene>
<name>A0ABU1SXA9_9HYPH</name>
<organism evidence="1 2">
    <name type="scientific">Rhizobium miluonense</name>
    <dbReference type="NCBI Taxonomy" id="411945"/>
    <lineage>
        <taxon>Bacteria</taxon>
        <taxon>Pseudomonadati</taxon>
        <taxon>Pseudomonadota</taxon>
        <taxon>Alphaproteobacteria</taxon>
        <taxon>Hyphomicrobiales</taxon>
        <taxon>Rhizobiaceae</taxon>
        <taxon>Rhizobium/Agrobacterium group</taxon>
        <taxon>Rhizobium</taxon>
    </lineage>
</organism>
<accession>A0ABU1SXA9</accession>